<proteinExistence type="predicted"/>
<feature type="domain" description="Response regulatory" evidence="2">
    <location>
        <begin position="4"/>
        <end position="118"/>
    </location>
</feature>
<feature type="domain" description="HTH LytTR-type" evidence="3">
    <location>
        <begin position="154"/>
        <end position="258"/>
    </location>
</feature>
<dbReference type="PROSITE" id="PS50930">
    <property type="entry name" value="HTH_LYTTR"/>
    <property type="match status" value="1"/>
</dbReference>
<dbReference type="OrthoDB" id="8889669at2"/>
<organism evidence="4 5">
    <name type="scientific">Massilia violaceinigra</name>
    <dbReference type="NCBI Taxonomy" id="2045208"/>
    <lineage>
        <taxon>Bacteria</taxon>
        <taxon>Pseudomonadati</taxon>
        <taxon>Pseudomonadota</taxon>
        <taxon>Betaproteobacteria</taxon>
        <taxon>Burkholderiales</taxon>
        <taxon>Oxalobacteraceae</taxon>
        <taxon>Telluria group</taxon>
        <taxon>Massilia</taxon>
    </lineage>
</organism>
<dbReference type="InterPro" id="IPR011006">
    <property type="entry name" value="CheY-like_superfamily"/>
</dbReference>
<sequence length="259" mass="28321">MMLRALIVDDEEPGRVNLRYALADHPRWQVAGECASVAAAQAVIATQDVDVVFLDIQMPGDSGLVLARALAGLANPPLVIFVTAHNAFALDAFEVHALDYLLKPVHDARLATALARAEAMLELRQRPAYGAALRAWVDASDAPPGTPGRYWQQVSVRSVGRIECIRLADVDWIETCGNYVSLHLATRSVMHRLPLSRLLAHLDPARFLRVHRGAVVRTSQAANLDVVGDGAWRLTLRSGAHLAVSERYVEALRAAMREC</sequence>
<dbReference type="AlphaFoldDB" id="A0A2D2DG18"/>
<dbReference type="InterPro" id="IPR001789">
    <property type="entry name" value="Sig_transdc_resp-reg_receiver"/>
</dbReference>
<dbReference type="KEGG" id="mass:CR152_04935"/>
<keyword evidence="5" id="KW-1185">Reference proteome</keyword>
<keyword evidence="1" id="KW-0597">Phosphoprotein</keyword>
<evidence type="ECO:0000313" key="5">
    <source>
        <dbReference type="Proteomes" id="UP000229897"/>
    </source>
</evidence>
<dbReference type="Gene3D" id="3.40.50.2300">
    <property type="match status" value="1"/>
</dbReference>
<feature type="modified residue" description="4-aspartylphosphate" evidence="1">
    <location>
        <position position="55"/>
    </location>
</feature>
<keyword evidence="4" id="KW-0238">DNA-binding</keyword>
<accession>A0A2D2DG18</accession>
<protein>
    <submittedName>
        <fullName evidence="4">DNA-binding response regulator</fullName>
    </submittedName>
</protein>
<dbReference type="PROSITE" id="PS50110">
    <property type="entry name" value="RESPONSE_REGULATORY"/>
    <property type="match status" value="1"/>
</dbReference>
<dbReference type="Proteomes" id="UP000229897">
    <property type="component" value="Chromosome"/>
</dbReference>
<dbReference type="SMART" id="SM00448">
    <property type="entry name" value="REC"/>
    <property type="match status" value="1"/>
</dbReference>
<evidence type="ECO:0000259" key="3">
    <source>
        <dbReference type="PROSITE" id="PS50930"/>
    </source>
</evidence>
<reference evidence="4" key="1">
    <citation type="submission" date="2017-10" db="EMBL/GenBank/DDBJ databases">
        <title>Massilia psychrophilum sp. nov., a novel purple-pigmented bacterium isolated from Tianshan glacier, Xinjiang Municipality, China.</title>
        <authorList>
            <person name="Wang H."/>
        </authorList>
    </citation>
    <scope>NUCLEOTIDE SEQUENCE [LARGE SCALE GENOMIC DNA]</scope>
    <source>
        <strain evidence="4">B2</strain>
    </source>
</reference>
<evidence type="ECO:0000313" key="4">
    <source>
        <dbReference type="EMBL" id="ATQ73934.1"/>
    </source>
</evidence>
<dbReference type="SUPFAM" id="SSF52172">
    <property type="entry name" value="CheY-like"/>
    <property type="match status" value="1"/>
</dbReference>
<dbReference type="RefSeq" id="WP_099873923.1">
    <property type="nucleotide sequence ID" value="NZ_CP024608.1"/>
</dbReference>
<name>A0A2D2DG18_9BURK</name>
<dbReference type="PANTHER" id="PTHR37299:SF1">
    <property type="entry name" value="STAGE 0 SPORULATION PROTEIN A HOMOLOG"/>
    <property type="match status" value="1"/>
</dbReference>
<dbReference type="GO" id="GO:0003677">
    <property type="term" value="F:DNA binding"/>
    <property type="evidence" value="ECO:0007669"/>
    <property type="project" value="UniProtKB-KW"/>
</dbReference>
<dbReference type="SMART" id="SM00850">
    <property type="entry name" value="LytTR"/>
    <property type="match status" value="1"/>
</dbReference>
<dbReference type="PANTHER" id="PTHR37299">
    <property type="entry name" value="TRANSCRIPTIONAL REGULATOR-RELATED"/>
    <property type="match status" value="1"/>
</dbReference>
<evidence type="ECO:0000256" key="1">
    <source>
        <dbReference type="PROSITE-ProRule" id="PRU00169"/>
    </source>
</evidence>
<dbReference type="GO" id="GO:0000156">
    <property type="term" value="F:phosphorelay response regulator activity"/>
    <property type="evidence" value="ECO:0007669"/>
    <property type="project" value="InterPro"/>
</dbReference>
<dbReference type="Pfam" id="PF04397">
    <property type="entry name" value="LytTR"/>
    <property type="match status" value="1"/>
</dbReference>
<dbReference type="EMBL" id="CP024608">
    <property type="protein sequence ID" value="ATQ73934.1"/>
    <property type="molecule type" value="Genomic_DNA"/>
</dbReference>
<evidence type="ECO:0000259" key="2">
    <source>
        <dbReference type="PROSITE" id="PS50110"/>
    </source>
</evidence>
<dbReference type="InterPro" id="IPR007492">
    <property type="entry name" value="LytTR_DNA-bd_dom"/>
</dbReference>
<dbReference type="Pfam" id="PF00072">
    <property type="entry name" value="Response_reg"/>
    <property type="match status" value="1"/>
</dbReference>
<dbReference type="Gene3D" id="2.40.50.1020">
    <property type="entry name" value="LytTr DNA-binding domain"/>
    <property type="match status" value="1"/>
</dbReference>
<gene>
    <name evidence="4" type="ORF">CR152_04935</name>
</gene>
<dbReference type="InterPro" id="IPR046947">
    <property type="entry name" value="LytR-like"/>
</dbReference>